<accession>A0A3P1XV36</accession>
<dbReference type="InterPro" id="IPR015068">
    <property type="entry name" value="DUF1877"/>
</dbReference>
<dbReference type="AlphaFoldDB" id="A0A3P1XV36"/>
<evidence type="ECO:0000313" key="2">
    <source>
        <dbReference type="Proteomes" id="UP000278609"/>
    </source>
</evidence>
<organism evidence="1 2">
    <name type="scientific">Tannerella forsythia</name>
    <name type="common">Bacteroides forsythus</name>
    <dbReference type="NCBI Taxonomy" id="28112"/>
    <lineage>
        <taxon>Bacteria</taxon>
        <taxon>Pseudomonadati</taxon>
        <taxon>Bacteroidota</taxon>
        <taxon>Bacteroidia</taxon>
        <taxon>Bacteroidales</taxon>
        <taxon>Tannerellaceae</taxon>
        <taxon>Tannerella</taxon>
    </lineage>
</organism>
<comment type="caution">
    <text evidence="1">The sequence shown here is derived from an EMBL/GenBank/DDBJ whole genome shotgun (WGS) entry which is preliminary data.</text>
</comment>
<proteinExistence type="predicted"/>
<dbReference type="SUPFAM" id="SSF111069">
    <property type="entry name" value="Hypothetical protein yfbM"/>
    <property type="match status" value="1"/>
</dbReference>
<sequence>MGMIANYQQASDVDLENIEDIDEIIDEVEEMQENDEKELCDIDKMWDALHFLLTGKSADERLNGNLISEAILGQFTLFEDEIEEFIAGTKSARVKEIADALKAIDIEPFLEKFDMKKFKDNDIYPNIWDYEEEEEDIIDDLSISFENLRNFYIRMAEIGSAVLVSIY</sequence>
<dbReference type="EMBL" id="RQYS01000026">
    <property type="protein sequence ID" value="RRD60763.1"/>
    <property type="molecule type" value="Genomic_DNA"/>
</dbReference>
<dbReference type="InterPro" id="IPR035944">
    <property type="entry name" value="YfbM-like_sf"/>
</dbReference>
<reference evidence="1 2" key="1">
    <citation type="submission" date="2018-11" db="EMBL/GenBank/DDBJ databases">
        <title>Genomes From Bacteria Associated with the Canine Oral Cavity: a Test Case for Automated Genome-Based Taxonomic Assignment.</title>
        <authorList>
            <person name="Coil D.A."/>
            <person name="Jospin G."/>
            <person name="Darling A.E."/>
            <person name="Wallis C."/>
            <person name="Davis I.J."/>
            <person name="Harris S."/>
            <person name="Eisen J.A."/>
            <person name="Holcombe L.J."/>
            <person name="O'Flynn C."/>
        </authorList>
    </citation>
    <scope>NUCLEOTIDE SEQUENCE [LARGE SCALE GENOMIC DNA]</scope>
    <source>
        <strain evidence="1 2">OH2617_COT-023</strain>
    </source>
</reference>
<gene>
    <name evidence="1" type="ORF">EII40_07015</name>
</gene>
<dbReference type="RefSeq" id="WP_124751559.1">
    <property type="nucleotide sequence ID" value="NZ_RQYS01000026.1"/>
</dbReference>
<protein>
    <submittedName>
        <fullName evidence="1">DUF1877 family protein</fullName>
    </submittedName>
</protein>
<dbReference type="Proteomes" id="UP000278609">
    <property type="component" value="Unassembled WGS sequence"/>
</dbReference>
<name>A0A3P1XV36_TANFO</name>
<dbReference type="Pfam" id="PF08974">
    <property type="entry name" value="DUF1877"/>
    <property type="match status" value="1"/>
</dbReference>
<dbReference type="OrthoDB" id="289289at2"/>
<evidence type="ECO:0000313" key="1">
    <source>
        <dbReference type="EMBL" id="RRD60763.1"/>
    </source>
</evidence>
<dbReference type="Gene3D" id="3.40.1760.10">
    <property type="entry name" value="YfbM-like super family"/>
    <property type="match status" value="1"/>
</dbReference>